<proteinExistence type="inferred from homology"/>
<dbReference type="GO" id="GO:0015293">
    <property type="term" value="F:symporter activity"/>
    <property type="evidence" value="ECO:0000318"/>
    <property type="project" value="GO_Central"/>
</dbReference>
<dbReference type="PROSITE" id="PS00456">
    <property type="entry name" value="NA_SOLUT_SYMP_1"/>
    <property type="match status" value="1"/>
</dbReference>
<dbReference type="RefSeq" id="XP_795483.3">
    <property type="nucleotide sequence ID" value="XM_790390.5"/>
</dbReference>
<dbReference type="InterPro" id="IPR001734">
    <property type="entry name" value="Na/solute_symporter"/>
</dbReference>
<keyword evidence="10" id="KW-0325">Glycoprotein</keyword>
<evidence type="ECO:0000256" key="15">
    <source>
        <dbReference type="SAM" id="Phobius"/>
    </source>
</evidence>
<evidence type="ECO:0000256" key="2">
    <source>
        <dbReference type="ARBA" id="ARBA00006434"/>
    </source>
</evidence>
<accession>A0A7M7RID9</accession>
<evidence type="ECO:0000256" key="11">
    <source>
        <dbReference type="ARBA" id="ARBA00023201"/>
    </source>
</evidence>
<comment type="catalytic activity">
    <reaction evidence="12">
        <text>iodide(out) + 2 Na(+)(out) = iodide(in) + 2 Na(+)(in)</text>
        <dbReference type="Rhea" id="RHEA:71207"/>
        <dbReference type="ChEBI" id="CHEBI:16382"/>
        <dbReference type="ChEBI" id="CHEBI:29101"/>
    </reaction>
</comment>
<dbReference type="Gene3D" id="1.20.1730.10">
    <property type="entry name" value="Sodium/glucose cotransporter"/>
    <property type="match status" value="1"/>
</dbReference>
<comment type="similarity">
    <text evidence="2 13">Belongs to the sodium:solute symporter (SSF) (TC 2.A.21) family.</text>
</comment>
<evidence type="ECO:0000256" key="6">
    <source>
        <dbReference type="ARBA" id="ARBA00022989"/>
    </source>
</evidence>
<dbReference type="PROSITE" id="PS50283">
    <property type="entry name" value="NA_SOLUT_SYMP_3"/>
    <property type="match status" value="1"/>
</dbReference>
<dbReference type="GO" id="GO:0098660">
    <property type="term" value="P:inorganic ion transmembrane transport"/>
    <property type="evidence" value="ECO:0007669"/>
    <property type="project" value="UniProtKB-ARBA"/>
</dbReference>
<keyword evidence="8" id="KW-0406">Ion transport</keyword>
<feature type="transmembrane region" description="Helical" evidence="15">
    <location>
        <begin position="84"/>
        <end position="105"/>
    </location>
</feature>
<evidence type="ECO:0008006" key="18">
    <source>
        <dbReference type="Google" id="ProtNLM"/>
    </source>
</evidence>
<dbReference type="InParanoid" id="A0A7M7RID9"/>
<protein>
    <recommendedName>
        <fullName evidence="18">Sodium-coupled monocarboxylate transporter 1</fullName>
    </recommendedName>
</protein>
<evidence type="ECO:0000256" key="13">
    <source>
        <dbReference type="RuleBase" id="RU362091"/>
    </source>
</evidence>
<dbReference type="GO" id="GO:0015075">
    <property type="term" value="F:monoatomic ion transmembrane transporter activity"/>
    <property type="evidence" value="ECO:0007669"/>
    <property type="project" value="UniProtKB-ARBA"/>
</dbReference>
<keyword evidence="17" id="KW-1185">Reference proteome</keyword>
<dbReference type="GeneID" id="590800"/>
<evidence type="ECO:0000256" key="4">
    <source>
        <dbReference type="ARBA" id="ARBA00022475"/>
    </source>
</evidence>
<keyword evidence="9 15" id="KW-0472">Membrane</keyword>
<keyword evidence="4" id="KW-1003">Cell membrane</keyword>
<feature type="transmembrane region" description="Helical" evidence="15">
    <location>
        <begin position="441"/>
        <end position="461"/>
    </location>
</feature>
<dbReference type="Proteomes" id="UP000007110">
    <property type="component" value="Unassembled WGS sequence"/>
</dbReference>
<dbReference type="FunCoup" id="A0A7M7RID9">
    <property type="interactions" value="78"/>
</dbReference>
<keyword evidence="11" id="KW-0739">Sodium transport</keyword>
<dbReference type="EnsemblMetazoa" id="XM_790390">
    <property type="protein sequence ID" value="XP_795483"/>
    <property type="gene ID" value="LOC590800"/>
</dbReference>
<evidence type="ECO:0000256" key="3">
    <source>
        <dbReference type="ARBA" id="ARBA00022448"/>
    </source>
</evidence>
<dbReference type="CDD" id="cd11492">
    <property type="entry name" value="SLC5sbd_NIS-SMVT"/>
    <property type="match status" value="1"/>
</dbReference>
<evidence type="ECO:0000256" key="8">
    <source>
        <dbReference type="ARBA" id="ARBA00023065"/>
    </source>
</evidence>
<evidence type="ECO:0000256" key="7">
    <source>
        <dbReference type="ARBA" id="ARBA00023053"/>
    </source>
</evidence>
<comment type="subcellular location">
    <subcellularLocation>
        <location evidence="1">Cell membrane</location>
        <topology evidence="1">Multi-pass membrane protein</topology>
    </subcellularLocation>
</comment>
<evidence type="ECO:0000256" key="14">
    <source>
        <dbReference type="SAM" id="MobiDB-lite"/>
    </source>
</evidence>
<reference evidence="17" key="1">
    <citation type="submission" date="2015-02" db="EMBL/GenBank/DDBJ databases">
        <title>Genome sequencing for Strongylocentrotus purpuratus.</title>
        <authorList>
            <person name="Murali S."/>
            <person name="Liu Y."/>
            <person name="Vee V."/>
            <person name="English A."/>
            <person name="Wang M."/>
            <person name="Skinner E."/>
            <person name="Han Y."/>
            <person name="Muzny D.M."/>
            <person name="Worley K.C."/>
            <person name="Gibbs R.A."/>
        </authorList>
    </citation>
    <scope>NUCLEOTIDE SEQUENCE</scope>
</reference>
<keyword evidence="3" id="KW-0813">Transport</keyword>
<feature type="transmembrane region" description="Helical" evidence="15">
    <location>
        <begin position="527"/>
        <end position="548"/>
    </location>
</feature>
<feature type="compositionally biased region" description="Basic and acidic residues" evidence="14">
    <location>
        <begin position="652"/>
        <end position="664"/>
    </location>
</feature>
<evidence type="ECO:0000256" key="9">
    <source>
        <dbReference type="ARBA" id="ARBA00023136"/>
    </source>
</evidence>
<evidence type="ECO:0000256" key="1">
    <source>
        <dbReference type="ARBA" id="ARBA00004651"/>
    </source>
</evidence>
<feature type="region of interest" description="Disordered" evidence="14">
    <location>
        <begin position="618"/>
        <end position="664"/>
    </location>
</feature>
<dbReference type="GO" id="GO:0005886">
    <property type="term" value="C:plasma membrane"/>
    <property type="evidence" value="ECO:0007669"/>
    <property type="project" value="UniProtKB-SubCell"/>
</dbReference>
<dbReference type="InterPro" id="IPR051163">
    <property type="entry name" value="Sodium:Solute_Symporter_SSF"/>
</dbReference>
<feature type="transmembrane region" description="Helical" evidence="15">
    <location>
        <begin position="157"/>
        <end position="176"/>
    </location>
</feature>
<feature type="transmembrane region" description="Helical" evidence="15">
    <location>
        <begin position="237"/>
        <end position="256"/>
    </location>
</feature>
<name>A0A7M7RID9_STRPU</name>
<evidence type="ECO:0000256" key="12">
    <source>
        <dbReference type="ARBA" id="ARBA00036099"/>
    </source>
</evidence>
<evidence type="ECO:0000256" key="10">
    <source>
        <dbReference type="ARBA" id="ARBA00023180"/>
    </source>
</evidence>
<dbReference type="PANTHER" id="PTHR42985:SF40">
    <property type="entry name" value="LD47995P-RELATED"/>
    <property type="match status" value="1"/>
</dbReference>
<keyword evidence="7" id="KW-0915">Sodium</keyword>
<feature type="transmembrane region" description="Helical" evidence="15">
    <location>
        <begin position="183"/>
        <end position="202"/>
    </location>
</feature>
<feature type="transmembrane region" description="Helical" evidence="15">
    <location>
        <begin position="126"/>
        <end position="151"/>
    </location>
</feature>
<organism evidence="16 17">
    <name type="scientific">Strongylocentrotus purpuratus</name>
    <name type="common">Purple sea urchin</name>
    <dbReference type="NCBI Taxonomy" id="7668"/>
    <lineage>
        <taxon>Eukaryota</taxon>
        <taxon>Metazoa</taxon>
        <taxon>Echinodermata</taxon>
        <taxon>Eleutherozoa</taxon>
        <taxon>Echinozoa</taxon>
        <taxon>Echinoidea</taxon>
        <taxon>Euechinoidea</taxon>
        <taxon>Echinacea</taxon>
        <taxon>Camarodonta</taxon>
        <taxon>Echinidea</taxon>
        <taxon>Strongylocentrotidae</taxon>
        <taxon>Strongylocentrotus</taxon>
    </lineage>
</organism>
<dbReference type="KEGG" id="spu:590800"/>
<evidence type="ECO:0000256" key="5">
    <source>
        <dbReference type="ARBA" id="ARBA00022692"/>
    </source>
</evidence>
<keyword evidence="5 15" id="KW-0812">Transmembrane</keyword>
<dbReference type="InterPro" id="IPR018212">
    <property type="entry name" value="Na/solute_symporter_CS"/>
</dbReference>
<feature type="transmembrane region" description="Helical" evidence="15">
    <location>
        <begin position="408"/>
        <end position="429"/>
    </location>
</feature>
<dbReference type="GO" id="GO:0006814">
    <property type="term" value="P:sodium ion transport"/>
    <property type="evidence" value="ECO:0000318"/>
    <property type="project" value="GO_Central"/>
</dbReference>
<feature type="transmembrane region" description="Helical" evidence="15">
    <location>
        <begin position="53"/>
        <end position="72"/>
    </location>
</feature>
<evidence type="ECO:0000313" key="16">
    <source>
        <dbReference type="EnsemblMetazoa" id="XP_795483"/>
    </source>
</evidence>
<dbReference type="OMA" id="WISIAMN"/>
<evidence type="ECO:0000313" key="17">
    <source>
        <dbReference type="Proteomes" id="UP000007110"/>
    </source>
</evidence>
<dbReference type="InterPro" id="IPR038377">
    <property type="entry name" value="Na/Glc_symporter_sf"/>
</dbReference>
<feature type="transmembrane region" description="Helical" evidence="15">
    <location>
        <begin position="337"/>
        <end position="358"/>
    </location>
</feature>
<reference evidence="16" key="2">
    <citation type="submission" date="2021-01" db="UniProtKB">
        <authorList>
            <consortium name="EnsemblMetazoa"/>
        </authorList>
    </citation>
    <scope>IDENTIFICATION</scope>
</reference>
<dbReference type="PANTHER" id="PTHR42985">
    <property type="entry name" value="SODIUM-COUPLED MONOCARBOXYLATE TRANSPORTER"/>
    <property type="match status" value="1"/>
</dbReference>
<dbReference type="OrthoDB" id="6132759at2759"/>
<feature type="transmembrane region" description="Helical" evidence="15">
    <location>
        <begin position="379"/>
        <end position="402"/>
    </location>
</feature>
<keyword evidence="6 15" id="KW-1133">Transmembrane helix</keyword>
<feature type="transmembrane region" description="Helical" evidence="15">
    <location>
        <begin position="277"/>
        <end position="300"/>
    </location>
</feature>
<sequence>MENEVTRFGVWDYLVLGGMLLVSAVIGIYYACSGGKQQTATEYLLADRKASPLPVAFSLVASFVSAITVLGVPAEVYAYGSRYWLFGFAFIVAGCITSLTMPVFVRLRLTSANEYLELRFNSAIRLVGTTITFFSMIFYIAVVIYAPALALNQVSGVSLWGCAIATGVVCTFYTTIGGMNAVLWTDVFQSLVMMCGLLAVIIQGSNESGGMDNVWSICQKGGRINFWEFDPDPTIRHSFWSIVIGGGFTWGAIYGISQAQVMRYLACGKVKTARLALGMAIVGMIIVLSSAVLAGMVIYARYATCDPFRTGRVTSGDQLMPFIVLDLFGDTPGLSGLFTASIFSAAMSTASSGLNALTAVTTEDLVTKMFPRVGKSEKLYAIVSKIVLLSYGAICILLTYVASYLGSVLQLTLSLGGMLGGPGLGLFSLGMFFPWANSKGALVGVLVSLAWSLWVGVGTYVDGILYPRNPGFLPLDISGCPAPPTINTTMTTLMMETTSMQMTSEMMLSVAPLMSPPEPLGIYRLSYIWLGFYSWMITLVLGLLVSFITGATDPRTLNPALINPIADWFFCCLPASWKTTLRCRVGEHYTPDETDLVKGEACEVKGHENGIESGFAVEEDETNTNSEHQPHKSVDNLPPSYEDVATSPTNDKGTHAMDDEDTRL</sequence>
<feature type="transmembrane region" description="Helical" evidence="15">
    <location>
        <begin position="13"/>
        <end position="32"/>
    </location>
</feature>
<dbReference type="NCBIfam" id="TIGR00813">
    <property type="entry name" value="sss"/>
    <property type="match status" value="1"/>
</dbReference>
<dbReference type="AlphaFoldDB" id="A0A7M7RID9"/>
<dbReference type="Pfam" id="PF00474">
    <property type="entry name" value="SSF"/>
    <property type="match status" value="1"/>
</dbReference>